<evidence type="ECO:0000313" key="3">
    <source>
        <dbReference type="Proteomes" id="UP000309667"/>
    </source>
</evidence>
<dbReference type="EMBL" id="STGT01000002">
    <property type="protein sequence ID" value="THV15295.1"/>
    <property type="molecule type" value="Genomic_DNA"/>
</dbReference>
<accession>A0ABY2QY59</accession>
<dbReference type="RefSeq" id="WP_136557580.1">
    <property type="nucleotide sequence ID" value="NZ_STGT01000002.1"/>
</dbReference>
<reference evidence="2 3" key="1">
    <citation type="submission" date="2019-04" db="EMBL/GenBank/DDBJ databases">
        <title>Genome sequence of strain 7209-2.</title>
        <authorList>
            <person name="Gao J."/>
            <person name="Sun J."/>
        </authorList>
    </citation>
    <scope>NUCLEOTIDE SEQUENCE [LARGE SCALE GENOMIC DNA]</scope>
    <source>
        <strain evidence="2 3">7209-2</strain>
    </source>
</reference>
<sequence>MRPDPIESGAFAHALLAADLPLPEGLTSRDGRIPTRRFAVYRNNVTVSLVDAMASIFPTVQNLVGEDFFRAMARLHVTAHPPTSPLLFTYGESFPTFLESFPPASDLPFLPDVARVERLWLDAFHAADTAPLDPAALAHIPAEDLAGIRFNPHPATHLAQFSHAAGTIVRRDRATLPLDGLNPMAPETVLITRPDCDPAIEVLPAGGGAFFQALLSGGSLGEACFAAQQSQGDIPALIGLALSSGAFSTTYMPDDTAQESDRP</sequence>
<name>A0ABY2QY59_9HYPH</name>
<dbReference type="Pfam" id="PF09836">
    <property type="entry name" value="DUF2063"/>
    <property type="match status" value="1"/>
</dbReference>
<organism evidence="2 3">
    <name type="scientific">Rhizobium rhizophilum</name>
    <dbReference type="NCBI Taxonomy" id="1850373"/>
    <lineage>
        <taxon>Bacteria</taxon>
        <taxon>Pseudomonadati</taxon>
        <taxon>Pseudomonadota</taxon>
        <taxon>Alphaproteobacteria</taxon>
        <taxon>Hyphomicrobiales</taxon>
        <taxon>Rhizobiaceae</taxon>
        <taxon>Rhizobium/Agrobacterium group</taxon>
        <taxon>Rhizobium</taxon>
    </lineage>
</organism>
<dbReference type="InterPro" id="IPR044922">
    <property type="entry name" value="DUF2063_N_sf"/>
</dbReference>
<proteinExistence type="predicted"/>
<protein>
    <submittedName>
        <fullName evidence="2">DUF2063 domain-containing protein</fullName>
    </submittedName>
</protein>
<evidence type="ECO:0000313" key="2">
    <source>
        <dbReference type="EMBL" id="THV15295.1"/>
    </source>
</evidence>
<gene>
    <name evidence="2" type="ORF">E9677_08025</name>
</gene>
<keyword evidence="3" id="KW-1185">Reference proteome</keyword>
<comment type="caution">
    <text evidence="2">The sequence shown here is derived from an EMBL/GenBank/DDBJ whole genome shotgun (WGS) entry which is preliminary data.</text>
</comment>
<dbReference type="InterPro" id="IPR018640">
    <property type="entry name" value="DUF2063"/>
</dbReference>
<feature type="domain" description="Putative DNA-binding" evidence="1">
    <location>
        <begin position="10"/>
        <end position="98"/>
    </location>
</feature>
<evidence type="ECO:0000259" key="1">
    <source>
        <dbReference type="Pfam" id="PF09836"/>
    </source>
</evidence>
<dbReference type="Gene3D" id="1.10.150.690">
    <property type="entry name" value="DUF2063"/>
    <property type="match status" value="1"/>
</dbReference>
<dbReference type="Proteomes" id="UP000309667">
    <property type="component" value="Unassembled WGS sequence"/>
</dbReference>